<dbReference type="InterPro" id="IPR050312">
    <property type="entry name" value="IolE/XylAMocC-like"/>
</dbReference>
<dbReference type="STRING" id="1392247.A0A3N4KKN4"/>
<dbReference type="GO" id="GO:0016853">
    <property type="term" value="F:isomerase activity"/>
    <property type="evidence" value="ECO:0007669"/>
    <property type="project" value="UniProtKB-KW"/>
</dbReference>
<dbReference type="AlphaFoldDB" id="A0A3N4KKN4"/>
<dbReference type="Gene3D" id="3.20.20.150">
    <property type="entry name" value="Divalent-metal-dependent TIM barrel enzymes"/>
    <property type="match status" value="1"/>
</dbReference>
<name>A0A3N4KKN4_9PEZI</name>
<keyword evidence="3" id="KW-1185">Reference proteome</keyword>
<protein>
    <submittedName>
        <fullName evidence="2">Xylose isomerase-like protein</fullName>
    </submittedName>
</protein>
<dbReference type="Pfam" id="PF01261">
    <property type="entry name" value="AP_endonuc_2"/>
    <property type="match status" value="1"/>
</dbReference>
<dbReference type="SUPFAM" id="SSF51658">
    <property type="entry name" value="Xylose isomerase-like"/>
    <property type="match status" value="1"/>
</dbReference>
<evidence type="ECO:0000313" key="2">
    <source>
        <dbReference type="EMBL" id="RPB09949.1"/>
    </source>
</evidence>
<dbReference type="EMBL" id="ML119147">
    <property type="protein sequence ID" value="RPB09949.1"/>
    <property type="molecule type" value="Genomic_DNA"/>
</dbReference>
<dbReference type="PANTHER" id="PTHR12110:SF21">
    <property type="entry name" value="XYLOSE ISOMERASE-LIKE TIM BARREL DOMAIN-CONTAINING PROTEIN"/>
    <property type="match status" value="1"/>
</dbReference>
<organism evidence="2 3">
    <name type="scientific">Morchella conica CCBAS932</name>
    <dbReference type="NCBI Taxonomy" id="1392247"/>
    <lineage>
        <taxon>Eukaryota</taxon>
        <taxon>Fungi</taxon>
        <taxon>Dikarya</taxon>
        <taxon>Ascomycota</taxon>
        <taxon>Pezizomycotina</taxon>
        <taxon>Pezizomycetes</taxon>
        <taxon>Pezizales</taxon>
        <taxon>Morchellaceae</taxon>
        <taxon>Morchella</taxon>
    </lineage>
</organism>
<feature type="domain" description="Xylose isomerase-like TIM barrel" evidence="1">
    <location>
        <begin position="16"/>
        <end position="313"/>
    </location>
</feature>
<sequence length="339" mass="38869">MNLGRAAFHELEPKLSAAAAAGFKGVEVFYEDIKIPARRALAAAPPGTTTFQEQLVISAQNFRDLCDKYGLTIFVFQPFKNYDGLLSQQRHDEKIEKLKHWFKLAKILRTDTIQIPSMFHQDPTVATGDMDKIVADLVEVADLGAKENPPIRFAYEIMAWGAHVDRWQQAWKITQAVNRDNFGMCLDTYQILANIWADCTSESGVLPNADKILQADIDEFLREVPLEKVYYVQLADAAKMSPPLSANHEWYDPKQKWVMTWSRNARLFPFEEDRGGYLPVLKMLEMWIFDWGYRGWVSMELFNRSMMDPSPSVPKDHAERGVASWNKCVKALKLDERDA</sequence>
<gene>
    <name evidence="2" type="ORF">P167DRAFT_554714</name>
</gene>
<dbReference type="InterPro" id="IPR036237">
    <property type="entry name" value="Xyl_isomerase-like_sf"/>
</dbReference>
<reference evidence="2 3" key="1">
    <citation type="journal article" date="2018" name="Nat. Ecol. Evol.">
        <title>Pezizomycetes genomes reveal the molecular basis of ectomycorrhizal truffle lifestyle.</title>
        <authorList>
            <person name="Murat C."/>
            <person name="Payen T."/>
            <person name="Noel B."/>
            <person name="Kuo A."/>
            <person name="Morin E."/>
            <person name="Chen J."/>
            <person name="Kohler A."/>
            <person name="Krizsan K."/>
            <person name="Balestrini R."/>
            <person name="Da Silva C."/>
            <person name="Montanini B."/>
            <person name="Hainaut M."/>
            <person name="Levati E."/>
            <person name="Barry K.W."/>
            <person name="Belfiori B."/>
            <person name="Cichocki N."/>
            <person name="Clum A."/>
            <person name="Dockter R.B."/>
            <person name="Fauchery L."/>
            <person name="Guy J."/>
            <person name="Iotti M."/>
            <person name="Le Tacon F."/>
            <person name="Lindquist E.A."/>
            <person name="Lipzen A."/>
            <person name="Malagnac F."/>
            <person name="Mello A."/>
            <person name="Molinier V."/>
            <person name="Miyauchi S."/>
            <person name="Poulain J."/>
            <person name="Riccioni C."/>
            <person name="Rubini A."/>
            <person name="Sitrit Y."/>
            <person name="Splivallo R."/>
            <person name="Traeger S."/>
            <person name="Wang M."/>
            <person name="Zifcakova L."/>
            <person name="Wipf D."/>
            <person name="Zambonelli A."/>
            <person name="Paolocci F."/>
            <person name="Nowrousian M."/>
            <person name="Ottonello S."/>
            <person name="Baldrian P."/>
            <person name="Spatafora J.W."/>
            <person name="Henrissat B."/>
            <person name="Nagy L.G."/>
            <person name="Aury J.M."/>
            <person name="Wincker P."/>
            <person name="Grigoriev I.V."/>
            <person name="Bonfante P."/>
            <person name="Martin F.M."/>
        </authorList>
    </citation>
    <scope>NUCLEOTIDE SEQUENCE [LARGE SCALE GENOMIC DNA]</scope>
    <source>
        <strain evidence="2 3">CCBAS932</strain>
    </source>
</reference>
<accession>A0A3N4KKN4</accession>
<evidence type="ECO:0000313" key="3">
    <source>
        <dbReference type="Proteomes" id="UP000277580"/>
    </source>
</evidence>
<dbReference type="PANTHER" id="PTHR12110">
    <property type="entry name" value="HYDROXYPYRUVATE ISOMERASE"/>
    <property type="match status" value="1"/>
</dbReference>
<dbReference type="Proteomes" id="UP000277580">
    <property type="component" value="Unassembled WGS sequence"/>
</dbReference>
<dbReference type="OrthoDB" id="5360893at2759"/>
<keyword evidence="2" id="KW-0413">Isomerase</keyword>
<evidence type="ECO:0000259" key="1">
    <source>
        <dbReference type="Pfam" id="PF01261"/>
    </source>
</evidence>
<dbReference type="InterPro" id="IPR013022">
    <property type="entry name" value="Xyl_isomerase-like_TIM-brl"/>
</dbReference>
<proteinExistence type="predicted"/>
<dbReference type="InParanoid" id="A0A3N4KKN4"/>